<feature type="domain" description="DUF3566" evidence="3">
    <location>
        <begin position="93"/>
        <end position="208"/>
    </location>
</feature>
<evidence type="ECO:0000313" key="8">
    <source>
        <dbReference type="Proteomes" id="UP000269974"/>
    </source>
</evidence>
<evidence type="ECO:0000313" key="6">
    <source>
        <dbReference type="EMBL" id="VDG75366.1"/>
    </source>
</evidence>
<evidence type="ECO:0000313" key="7">
    <source>
        <dbReference type="Proteomes" id="UP000182744"/>
    </source>
</evidence>
<keyword evidence="2 6" id="KW-0812">Transmembrane</keyword>
<evidence type="ECO:0000313" key="4">
    <source>
        <dbReference type="EMBL" id="MDY5152682.1"/>
    </source>
</evidence>
<dbReference type="Proteomes" id="UP000182744">
    <property type="component" value="Unassembled WGS sequence"/>
</dbReference>
<reference evidence="7" key="1">
    <citation type="submission" date="2016-10" db="EMBL/GenBank/DDBJ databases">
        <authorList>
            <person name="Varghese N."/>
        </authorList>
    </citation>
    <scope>NUCLEOTIDE SEQUENCE [LARGE SCALE GENOMIC DNA]</scope>
    <source>
        <strain evidence="7">DSM 20639</strain>
    </source>
</reference>
<reference evidence="4" key="4">
    <citation type="submission" date="2023-10" db="EMBL/GenBank/DDBJ databases">
        <title>Whole Genome based description of the genera Actinobaculum and Actinotignum reveals a complex phylogenetic relationship within the species included in the genus Actinotignum.</title>
        <authorList>
            <person name="Jensen C.S."/>
            <person name="Dargis R."/>
            <person name="Kemp M."/>
            <person name="Christensen J.J."/>
        </authorList>
    </citation>
    <scope>NUCLEOTIDE SEQUENCE</scope>
    <source>
        <strain evidence="4">Actinobaculum_suis_CCUG19206T</strain>
    </source>
</reference>
<protein>
    <submittedName>
        <fullName evidence="4">DUF3566 domain-containing protein</fullName>
    </submittedName>
    <submittedName>
        <fullName evidence="6">Transmembrane domain of uncharacterized function (DUF3566)</fullName>
    </submittedName>
</protein>
<dbReference type="Pfam" id="PF12089">
    <property type="entry name" value="DUF3566"/>
    <property type="match status" value="1"/>
</dbReference>
<keyword evidence="7" id="KW-1185">Reference proteome</keyword>
<keyword evidence="2" id="KW-0472">Membrane</keyword>
<organism evidence="5 7">
    <name type="scientific">Actinobaculum suis</name>
    <dbReference type="NCBI Taxonomy" id="1657"/>
    <lineage>
        <taxon>Bacteria</taxon>
        <taxon>Bacillati</taxon>
        <taxon>Actinomycetota</taxon>
        <taxon>Actinomycetes</taxon>
        <taxon>Actinomycetales</taxon>
        <taxon>Actinomycetaceae</taxon>
        <taxon>Actinobaculum</taxon>
    </lineage>
</organism>
<dbReference type="AlphaFoldDB" id="A0A1G7A5N3"/>
<reference evidence="6 8" key="3">
    <citation type="submission" date="2018-11" db="EMBL/GenBank/DDBJ databases">
        <authorList>
            <consortium name="Pathogen Informatics"/>
        </authorList>
    </citation>
    <scope>NUCLEOTIDE SEQUENCE [LARGE SCALE GENOMIC DNA]</scope>
    <source>
        <strain evidence="6 8">NCTC10327</strain>
    </source>
</reference>
<keyword evidence="2" id="KW-1133">Transmembrane helix</keyword>
<evidence type="ECO:0000256" key="1">
    <source>
        <dbReference type="SAM" id="MobiDB-lite"/>
    </source>
</evidence>
<feature type="region of interest" description="Disordered" evidence="1">
    <location>
        <begin position="1"/>
        <end position="87"/>
    </location>
</feature>
<dbReference type="EMBL" id="UYIO01000001">
    <property type="protein sequence ID" value="VDG75366.1"/>
    <property type="molecule type" value="Genomic_DNA"/>
</dbReference>
<evidence type="ECO:0000259" key="3">
    <source>
        <dbReference type="Pfam" id="PF12089"/>
    </source>
</evidence>
<feature type="transmembrane region" description="Helical" evidence="2">
    <location>
        <begin position="110"/>
        <end position="133"/>
    </location>
</feature>
<gene>
    <name evidence="6" type="ORF">NCTC10327_00090</name>
    <name evidence="4" type="ORF">R6G71_01260</name>
    <name evidence="5" type="ORF">SAMN05421878_10283</name>
</gene>
<dbReference type="EMBL" id="JAWNFU010000001">
    <property type="protein sequence ID" value="MDY5152682.1"/>
    <property type="molecule type" value="Genomic_DNA"/>
</dbReference>
<accession>A0A1G7A5N3</accession>
<dbReference type="Proteomes" id="UP000269974">
    <property type="component" value="Unassembled WGS sequence"/>
</dbReference>
<evidence type="ECO:0000313" key="5">
    <source>
        <dbReference type="EMBL" id="SDE10080.1"/>
    </source>
</evidence>
<evidence type="ECO:0000256" key="2">
    <source>
        <dbReference type="SAM" id="Phobius"/>
    </source>
</evidence>
<sequence length="209" mass="22158">MSEHTRQGKTPPPSVPPQRGNGKTAAAPARVSVTARTPVADQNTPATPGALPAGARQHGAGGQGQARPAGRGRGNGRGRNQPDARPAQTVGIRRIRMTISKIEPLSAMKLGFLLSFAFGIVLIIAMALVWLVLDGMHVWSSLNDFLLTLNSKELLQFAQYLEFGRWMSFAVIIAIIDIALLTALSAIGALIYNLCAALVGGLRLTVTDE</sequence>
<proteinExistence type="predicted"/>
<dbReference type="RefSeq" id="WP_244924481.1">
    <property type="nucleotide sequence ID" value="NZ_FNAU01000002.1"/>
</dbReference>
<dbReference type="InterPro" id="IPR021949">
    <property type="entry name" value="DUF3566_TM"/>
</dbReference>
<reference evidence="5" key="2">
    <citation type="submission" date="2016-10" db="EMBL/GenBank/DDBJ databases">
        <authorList>
            <person name="de Groot N.N."/>
        </authorList>
    </citation>
    <scope>NUCLEOTIDE SEQUENCE [LARGE SCALE GENOMIC DNA]</scope>
    <source>
        <strain evidence="5">DSM 20639</strain>
    </source>
</reference>
<feature type="compositionally biased region" description="Low complexity" evidence="1">
    <location>
        <begin position="44"/>
        <end position="58"/>
    </location>
</feature>
<dbReference type="EMBL" id="FNAU01000002">
    <property type="protein sequence ID" value="SDE10080.1"/>
    <property type="molecule type" value="Genomic_DNA"/>
</dbReference>
<dbReference type="Proteomes" id="UP001273799">
    <property type="component" value="Unassembled WGS sequence"/>
</dbReference>
<feature type="transmembrane region" description="Helical" evidence="2">
    <location>
        <begin position="166"/>
        <end position="194"/>
    </location>
</feature>
<name>A0A1G7A5N3_9ACTO</name>